<evidence type="ECO:0000259" key="10">
    <source>
        <dbReference type="Pfam" id="PF00696"/>
    </source>
</evidence>
<name>A0ABT8F8X4_9BACT</name>
<dbReference type="EMBL" id="JAUHJS010000009">
    <property type="protein sequence ID" value="MDN4166932.1"/>
    <property type="molecule type" value="Genomic_DNA"/>
</dbReference>
<evidence type="ECO:0000313" key="11">
    <source>
        <dbReference type="EMBL" id="MDN4166932.1"/>
    </source>
</evidence>
<comment type="pathway">
    <text evidence="9">Amino-acid biosynthesis; L-methionine biosynthesis via de novo pathway; L-homoserine from L-aspartate: step 1/3.</text>
</comment>
<dbReference type="RefSeq" id="WP_320005471.1">
    <property type="nucleotide sequence ID" value="NZ_JAUHJS010000009.1"/>
</dbReference>
<keyword evidence="9" id="KW-0028">Amino-acid biosynthesis</keyword>
<evidence type="ECO:0000256" key="7">
    <source>
        <dbReference type="ARBA" id="ARBA00047872"/>
    </source>
</evidence>
<keyword evidence="12" id="KW-1185">Reference proteome</keyword>
<dbReference type="InterPro" id="IPR005260">
    <property type="entry name" value="Asp_kin_monofn"/>
</dbReference>
<dbReference type="InterPro" id="IPR001341">
    <property type="entry name" value="Asp_kinase"/>
</dbReference>
<dbReference type="SUPFAM" id="SSF53633">
    <property type="entry name" value="Carbamate kinase-like"/>
    <property type="match status" value="1"/>
</dbReference>
<gene>
    <name evidence="11" type="ORF">QWY31_15580</name>
</gene>
<evidence type="ECO:0000256" key="3">
    <source>
        <dbReference type="ARBA" id="ARBA00022679"/>
    </source>
</evidence>
<keyword evidence="6" id="KW-0067">ATP-binding</keyword>
<accession>A0ABT8F8X4</accession>
<dbReference type="SUPFAM" id="SSF55021">
    <property type="entry name" value="ACT-like"/>
    <property type="match status" value="1"/>
</dbReference>
<comment type="caution">
    <text evidence="11">The sequence shown here is derived from an EMBL/GenBank/DDBJ whole genome shotgun (WGS) entry which is preliminary data.</text>
</comment>
<feature type="domain" description="Aspartate/glutamate/uridylate kinase" evidence="10">
    <location>
        <begin position="2"/>
        <end position="278"/>
    </location>
</feature>
<comment type="similarity">
    <text evidence="2 8">Belongs to the aspartokinase family.</text>
</comment>
<dbReference type="NCBIfam" id="TIGR00657">
    <property type="entry name" value="asp_kinases"/>
    <property type="match status" value="1"/>
</dbReference>
<dbReference type="GO" id="GO:0004072">
    <property type="term" value="F:aspartate kinase activity"/>
    <property type="evidence" value="ECO:0007669"/>
    <property type="project" value="UniProtKB-EC"/>
</dbReference>
<dbReference type="InterPro" id="IPR045865">
    <property type="entry name" value="ACT-like_dom_sf"/>
</dbReference>
<comment type="pathway">
    <text evidence="1 9">Amino-acid biosynthesis; L-lysine biosynthesis via DAP pathway; (S)-tetrahydrodipicolinate from L-aspartate: step 1/4.</text>
</comment>
<sequence length="416" mass="47280">MKVFKFGGASVRNAQAVRNMASIVERYKNEELLIVLSAMGKTTNALESIWQDRLAEKNIAEKLEDLRTYHFGILHELIPDTQHPAATELAQWFEQLNNYLQKVDSNANRYYDALISFGELVSSHIVAHYLNHIGCPTQWLDAREVIATDNTAREGKIDWEKTHERCNQLIKPNIKNKRIITQGFIGKSEDGYTTTLGREGSDFTAAIVASCLQAESVSIWKDVPGILNCDPKLFADAVKFEELSYQEAAEMTYYGASVIHPKTIKPLANKNIPLWVKSFEAPEERGTLIHDCIMGQLPPCIIIKPNQCLITFKVTDFTFINEENLSLIFHSLDALNIKINVMQNTAISFSICVDNQDYKIKALINRLQDHFKILYNEDLTLATVKNYSPEVIKRISEGKKIYLEQRSRSNFQAVMA</sequence>
<reference evidence="11" key="1">
    <citation type="submission" date="2023-06" db="EMBL/GenBank/DDBJ databases">
        <title>Cytophagales bacterium Strain LB-30, isolated from soil.</title>
        <authorList>
            <person name="Liu B."/>
        </authorList>
    </citation>
    <scope>NUCLEOTIDE SEQUENCE</scope>
    <source>
        <strain evidence="11">LB-30</strain>
    </source>
</reference>
<evidence type="ECO:0000313" key="12">
    <source>
        <dbReference type="Proteomes" id="UP001168552"/>
    </source>
</evidence>
<evidence type="ECO:0000256" key="6">
    <source>
        <dbReference type="ARBA" id="ARBA00022840"/>
    </source>
</evidence>
<evidence type="ECO:0000256" key="8">
    <source>
        <dbReference type="RuleBase" id="RU003448"/>
    </source>
</evidence>
<dbReference type="InterPro" id="IPR001048">
    <property type="entry name" value="Asp/Glu/Uridylate_kinase"/>
</dbReference>
<dbReference type="InterPro" id="IPR036393">
    <property type="entry name" value="AceGlu_kinase-like_sf"/>
</dbReference>
<evidence type="ECO:0000256" key="1">
    <source>
        <dbReference type="ARBA" id="ARBA00004766"/>
    </source>
</evidence>
<comment type="catalytic activity">
    <reaction evidence="7 8">
        <text>L-aspartate + ATP = 4-phospho-L-aspartate + ADP</text>
        <dbReference type="Rhea" id="RHEA:23776"/>
        <dbReference type="ChEBI" id="CHEBI:29991"/>
        <dbReference type="ChEBI" id="CHEBI:30616"/>
        <dbReference type="ChEBI" id="CHEBI:57535"/>
        <dbReference type="ChEBI" id="CHEBI:456216"/>
        <dbReference type="EC" id="2.7.2.4"/>
    </reaction>
</comment>
<keyword evidence="3 8" id="KW-0808">Transferase</keyword>
<dbReference type="PANTHER" id="PTHR21499:SF59">
    <property type="entry name" value="ASPARTOKINASE"/>
    <property type="match status" value="1"/>
</dbReference>
<dbReference type="PIRSF" id="PIRSF000726">
    <property type="entry name" value="Asp_kin"/>
    <property type="match status" value="1"/>
</dbReference>
<keyword evidence="5 8" id="KW-0418">Kinase</keyword>
<dbReference type="Proteomes" id="UP001168552">
    <property type="component" value="Unassembled WGS sequence"/>
</dbReference>
<dbReference type="Gene3D" id="1.20.120.1320">
    <property type="entry name" value="Aspartokinase, catalytic domain"/>
    <property type="match status" value="1"/>
</dbReference>
<evidence type="ECO:0000256" key="5">
    <source>
        <dbReference type="ARBA" id="ARBA00022777"/>
    </source>
</evidence>
<dbReference type="PANTHER" id="PTHR21499">
    <property type="entry name" value="ASPARTATE KINASE"/>
    <property type="match status" value="1"/>
</dbReference>
<dbReference type="InterPro" id="IPR042199">
    <property type="entry name" value="AsparK_Bifunc_asparK/hSer_DH"/>
</dbReference>
<dbReference type="Pfam" id="PF00696">
    <property type="entry name" value="AA_kinase"/>
    <property type="match status" value="1"/>
</dbReference>
<evidence type="ECO:0000256" key="9">
    <source>
        <dbReference type="RuleBase" id="RU004249"/>
    </source>
</evidence>
<evidence type="ECO:0000256" key="4">
    <source>
        <dbReference type="ARBA" id="ARBA00022741"/>
    </source>
</evidence>
<proteinExistence type="inferred from homology"/>
<dbReference type="EC" id="2.7.2.4" evidence="8"/>
<dbReference type="CDD" id="cd04243">
    <property type="entry name" value="AAK_AK-HSDH-like"/>
    <property type="match status" value="1"/>
</dbReference>
<protein>
    <recommendedName>
        <fullName evidence="8">Aspartokinase</fullName>
        <ecNumber evidence="8">2.7.2.4</ecNumber>
    </recommendedName>
</protein>
<keyword evidence="4" id="KW-0547">Nucleotide-binding</keyword>
<organism evidence="11 12">
    <name type="scientific">Shiella aurantiaca</name>
    <dbReference type="NCBI Taxonomy" id="3058365"/>
    <lineage>
        <taxon>Bacteria</taxon>
        <taxon>Pseudomonadati</taxon>
        <taxon>Bacteroidota</taxon>
        <taxon>Cytophagia</taxon>
        <taxon>Cytophagales</taxon>
        <taxon>Shiellaceae</taxon>
        <taxon>Shiella</taxon>
    </lineage>
</organism>
<dbReference type="Gene3D" id="3.40.1160.10">
    <property type="entry name" value="Acetylglutamate kinase-like"/>
    <property type="match status" value="1"/>
</dbReference>
<evidence type="ECO:0000256" key="2">
    <source>
        <dbReference type="ARBA" id="ARBA00010122"/>
    </source>
</evidence>
<comment type="pathway">
    <text evidence="9">Amino-acid biosynthesis; L-threonine biosynthesis; L-threonine from L-aspartate: step 1/5.</text>
</comment>